<dbReference type="Pfam" id="PF01208">
    <property type="entry name" value="URO-D"/>
    <property type="match status" value="1"/>
</dbReference>
<dbReference type="InterPro" id="IPR000257">
    <property type="entry name" value="Uroporphyrinogen_deCOase"/>
</dbReference>
<dbReference type="AlphaFoldDB" id="A0A8J8TEA0"/>
<dbReference type="PANTHER" id="PTHR47099:SF1">
    <property type="entry name" value="METHYLCOBAMIDE:COM METHYLTRANSFERASE MTBA"/>
    <property type="match status" value="1"/>
</dbReference>
<gene>
    <name evidence="2" type="ORF">A3207_08995</name>
</gene>
<evidence type="ECO:0000259" key="1">
    <source>
        <dbReference type="Pfam" id="PF01208"/>
    </source>
</evidence>
<evidence type="ECO:0000313" key="3">
    <source>
        <dbReference type="Proteomes" id="UP000752814"/>
    </source>
</evidence>
<dbReference type="SUPFAM" id="SSF51726">
    <property type="entry name" value="UROD/MetE-like"/>
    <property type="match status" value="1"/>
</dbReference>
<organism evidence="2 3">
    <name type="scientific">Candidatus Methanomassiliicoccus intestinalis</name>
    <dbReference type="NCBI Taxonomy" id="1406512"/>
    <lineage>
        <taxon>Archaea</taxon>
        <taxon>Methanobacteriati</taxon>
        <taxon>Thermoplasmatota</taxon>
        <taxon>Thermoplasmata</taxon>
        <taxon>Methanomassiliicoccales</taxon>
        <taxon>Methanomassiliicoccaceae</taxon>
        <taxon>Methanomassiliicoccus</taxon>
    </lineage>
</organism>
<proteinExistence type="predicted"/>
<dbReference type="RefSeq" id="WP_400256361.1">
    <property type="nucleotide sequence ID" value="NZ_CAYAYE010000035.1"/>
</dbReference>
<dbReference type="InterPro" id="IPR052024">
    <property type="entry name" value="Methanogen_methyltrans"/>
</dbReference>
<dbReference type="InterPro" id="IPR038071">
    <property type="entry name" value="UROD/MetE-like_sf"/>
</dbReference>
<name>A0A8J8TEA0_9ARCH</name>
<protein>
    <recommendedName>
        <fullName evidence="1">Uroporphyrinogen decarboxylase (URO-D) domain-containing protein</fullName>
    </recommendedName>
</protein>
<feature type="domain" description="Uroporphyrinogen decarboxylase (URO-D)" evidence="1">
    <location>
        <begin position="4"/>
        <end position="341"/>
    </location>
</feature>
<dbReference type="Proteomes" id="UP000752814">
    <property type="component" value="Unassembled WGS sequence"/>
</dbReference>
<dbReference type="PANTHER" id="PTHR47099">
    <property type="entry name" value="METHYLCOBAMIDE:COM METHYLTRANSFERASE MTBA"/>
    <property type="match status" value="1"/>
</dbReference>
<reference evidence="2" key="1">
    <citation type="submission" date="2016-03" db="EMBL/GenBank/DDBJ databases">
        <authorList>
            <person name="Borrel G."/>
            <person name="Mccann A."/>
            <person name="O'Toole P.W."/>
        </authorList>
    </citation>
    <scope>NUCLEOTIDE SEQUENCE</scope>
    <source>
        <strain evidence="2">183</strain>
    </source>
</reference>
<sequence>MTSKEQVMSRLELNPIGGTPVFPRDLTLGLDALDISTEKIFKDEYNADLAAKAVLALQKITHHDAVVGCIHSAGFNVECFGGEMRYPERGIPYVQRHPFSSPDDFYKFKEREYDYTQVVRSYDIVKSSSPDLAVFGNLEAPVTRAGIYRGLENLMMDLSLDQTFALEIVELGVERAMSYIEKLAENQSADAIFFAAASDNPDMIGPEVYESITLKYMSQLINKIHKLGLPVVFHPHGDFSSDELSSTLDKTIDLGIDGFQFAEQNDHNIILQHTKNRCCILGGINVTDSLLLGPDERIINDCNKYMKDLSKEDYIFMCSCSLHRGISIKNVKTMVSAVKEFDSK</sequence>
<dbReference type="EMBL" id="LVVT01000017">
    <property type="protein sequence ID" value="TQS82525.1"/>
    <property type="molecule type" value="Genomic_DNA"/>
</dbReference>
<dbReference type="GO" id="GO:0004853">
    <property type="term" value="F:uroporphyrinogen decarboxylase activity"/>
    <property type="evidence" value="ECO:0007669"/>
    <property type="project" value="InterPro"/>
</dbReference>
<dbReference type="GO" id="GO:0006779">
    <property type="term" value="P:porphyrin-containing compound biosynthetic process"/>
    <property type="evidence" value="ECO:0007669"/>
    <property type="project" value="InterPro"/>
</dbReference>
<evidence type="ECO:0000313" key="2">
    <source>
        <dbReference type="EMBL" id="TQS82525.1"/>
    </source>
</evidence>
<dbReference type="Gene3D" id="3.20.20.210">
    <property type="match status" value="1"/>
</dbReference>
<comment type="caution">
    <text evidence="2">The sequence shown here is derived from an EMBL/GenBank/DDBJ whole genome shotgun (WGS) entry which is preliminary data.</text>
</comment>
<accession>A0A8J8TEA0</accession>